<evidence type="ECO:0000313" key="3">
    <source>
        <dbReference type="Proteomes" id="UP001628281"/>
    </source>
</evidence>
<dbReference type="InterPro" id="IPR048390">
    <property type="entry name" value="Gp34_trimer"/>
</dbReference>
<proteinExistence type="predicted"/>
<organism evidence="2 3">
    <name type="scientific">Azospirillum argentinense</name>
    <dbReference type="NCBI Taxonomy" id="2970906"/>
    <lineage>
        <taxon>Bacteria</taxon>
        <taxon>Pseudomonadati</taxon>
        <taxon>Pseudomonadota</taxon>
        <taxon>Alphaproteobacteria</taxon>
        <taxon>Rhodospirillales</taxon>
        <taxon>Azospirillaceae</taxon>
        <taxon>Azospirillum</taxon>
    </lineage>
</organism>
<evidence type="ECO:0000259" key="1">
    <source>
        <dbReference type="Pfam" id="PF21446"/>
    </source>
</evidence>
<dbReference type="EMBL" id="JBJLSN010000033">
    <property type="protein sequence ID" value="MFL7903534.1"/>
    <property type="molecule type" value="Genomic_DNA"/>
</dbReference>
<keyword evidence="3" id="KW-1185">Reference proteome</keyword>
<name>A0ABW8VAQ4_9PROT</name>
<reference evidence="2 3" key="1">
    <citation type="submission" date="2024-11" db="EMBL/GenBank/DDBJ databases">
        <title>Draft genome sequences of two bacteria associated to sugarcane roots in Colombia.</title>
        <authorList>
            <person name="Pardo-Diaz S."/>
            <person name="Masmela-Mendoza J."/>
            <person name="Delgadillo-Duran P."/>
            <person name="Bautista E.J."/>
            <person name="Rojas-Tapias D.F."/>
        </authorList>
    </citation>
    <scope>NUCLEOTIDE SEQUENCE [LARGE SCALE GENOMIC DNA]</scope>
    <source>
        <strain evidence="2 3">Ap18</strain>
    </source>
</reference>
<comment type="caution">
    <text evidence="2">The sequence shown here is derived from an EMBL/GenBank/DDBJ whole genome shotgun (WGS) entry which is preliminary data.</text>
</comment>
<protein>
    <submittedName>
        <fullName evidence="2">Beta strand repeat-containing protein</fullName>
    </submittedName>
</protein>
<gene>
    <name evidence="2" type="ORF">ACJ41P_20535</name>
</gene>
<feature type="domain" description="Long-tail fiber proximal subunit trimerization" evidence="1">
    <location>
        <begin position="2016"/>
        <end position="2073"/>
    </location>
</feature>
<dbReference type="RefSeq" id="WP_407824916.1">
    <property type="nucleotide sequence ID" value="NZ_JBJLSN010000033.1"/>
</dbReference>
<evidence type="ECO:0000313" key="2">
    <source>
        <dbReference type="EMBL" id="MFL7903534.1"/>
    </source>
</evidence>
<accession>A0ABW8VAQ4</accession>
<dbReference type="Pfam" id="PF21446">
    <property type="entry name" value="Gp34_trimer"/>
    <property type="match status" value="1"/>
</dbReference>
<dbReference type="Proteomes" id="UP001628281">
    <property type="component" value="Unassembled WGS sequence"/>
</dbReference>
<sequence length="2593" mass="261718">MPQTWYRDGSVTLINGSTAVTGFGTLWASQVFPGDVFSPDGDRFYEVAAVASNTALTLRTPYTGTSRPPLAQVNTITPRVVSANTAQTDEISINDFVYQFTSDASPTVAEICAGLAARINASPTCPMTAVATGGTLVLTAKTPGQPLTVIVSVNLTSGLTAPASAGSGYMVIRNFAGTMAADIANRMADLVRKWQLREDEFVAWMAGDPRGGPNGDGKYPLTDTQGNVRLVETPSALLEMIDGGLMDNVQLVIDAVEDDVVAAQLAATEASEAAVATAAARNAAQASQAAALASETSAKASETAAKASAQAGSASAGAAAQSALTAARAETSALAAKTAAETANAGAQAAKTAAEGASAAAKASETAAKGSETAAKTSETGAAASAQTATTRATASATSASQAASSATAAAGSASAAAISAQTATTKASEAAASAAAAKTSETNAKTSETNAAGSASAAAGSASNAATSAQAAAGSATAADTAKTGAQASAATATNAATAASGSATAAQTSAGAAKASETAAATAAAQGQGSASASAASATQAAASATTAATKAGDASTSANAAANSANAAQGSANTAATHLSGVQANATAAANARTAAEGARDQAAASAATAASSAQAADASAQSASAGATNANTAAAVAGTSATDAVNAKVDAVSARDSAQQLRDQASAQRELAAAWASNGFNVPVQSGAYSALHWAAMAKEYADTAGTIVGGFSFSAIGDGNQQKFTASMPGDTMHFVQGSNININYDAALKRLTFSATSKPVDTEHAGLAVRDDNTAGKTFLSLVPANIAHQSLGGAGTNTHAQIDAHLGSVGNPHGTTAAQVAITAISGLAGSQVQAALADLQDKKAAKDSPTFSGVVTLAQDPTNDLHAATRRYVESRPAKLSARFATTGDLGTVLATTQTLTGPSASYSTTGTTINGSNSVTGVADAVSRIKVGATVTGTGIPASTTVSAVSGTTVTLSANATVSGTPSLTFTQTIGALTVDGGTPGLLDRVLVKDQTTGGQRGLYVVSTVGTSSVPWVLTRTTDTDSWADLVGAMVSVNEGATNAGTLWLSNATPYDGVLGTTVLTWSAVHNAQSKALNTLATNGLIARTSAGTVTARTITGTSSEVLVTNGDGVSGNPTLSLPATLALGGKAVTVGDANFTIQDTADPTKLAKFELGNLSAGTTRTLTVPNSSGTLSLDGHTHDWSAIVSGKPNSARGYGILDTLSNGPVQQVGHFAGLKLWDTDGSHIVNVAIGSDVSAERSLTVYTGDANRALTLNGDATISGTNTGDQTITLTGDVTGSGTGGFATSIANNAVSNAKLRQGAATSVIGRAANSAGNVADIAATADNTFLARRGGLLTFTSPTWGDITNASKPTSLSGYGITDAQPLNAMLTTLAGLDGNAGVLVQTASNAVSKRGIGTINASDILDRTAGDSRYAQVTGNVTFGGNLYVSNGHPSVNFRESDAAADTKAWSLDVENGRFLGMLANDSNTAWTTWLNVQRSGMTVSDIALSGSALTFNGSNILTTATGAQLSGAAFTGNVTMRTAGGGNLKVLGTGNAGVELGRDDGVASTPFLYFHSGATYTTYDVSLMASGGNGTNGQGTLNIQSALLQHNGSNVLTTAHWSTQATPNTAMLRDGAANVAAAAYTASGTYPALFFHDTDATTNSKRWRLAANTAQMDIAIDSDDFSSSVGVMSFYRNTTTPTGISAWAPFTVNANVAANGAHLHLQTGGGSLGRKSVTRHYGTFAGGTADTGQRVVGRTEAGFSTANWGTEYYAICLNSATNDAASDANMTAYLTLTKDTAQFKAKTETYLAQLGTTVGNSVLHNQAVSGSGTSNTDSLRTSIQRFSGGPSNAWNSAGWRIQRQVDTTPQGFIQFGGEGDGYGVSIGSGAGMPSRLYVPSSGDVVVNGAGLTVSPEAAGDVTVGKWSELSAAPNGSAAVGSNLYLDNSNILRAKWAHGSIGSRGILFNYPSWGDVRVVSYSGATTANQDLSAQPTYRLYHEGNLTGAWLGQDLRTSAAPTFNGVASNGSILALASNGIRHKQSSGATGVGVIHRNDGGNFWLLLTNNGDANGDWNTLRPFQMNLTSGQMTFGHGAIVRSGLLTDALRIGSLNSSIDGETLSVSPGSGTTGQNVRIGIRNSGNGDGSPNAVFLGVDGNALAGRAFIDTRAYGVASATPLDLRIGGTTNVTLAADGMLTVGRNLSTQYPAALAIAESTHATSRRAAMVVGSWVIGQDSPANGTRDLFIYGIDPDLHVLKAGLNGVVDFAKTPTVAGRTMLSSANFSPFKNKLHNANMQVRQRGIGPIVTPGFLADRWTTIANTATFTDKVYTQIVYDINSGSNWLELRMSNAVTSGGSSVDALLLQQSVPAEDASDLRWGTPWAKPATLSFRYQTNAPGVYTVVIRSGDAGRSWVGTFAAIAGEGTVTLSIPAPTSGNFMSVAGFSFAVCLAAGGDYRTNTSGQWVTGNRIGVSGMGNFTGTAGNYFRITEAVVAEGTDTLPYAALAVPYALDLARCQRFYQVLPDAMVSGWAALDWSYYTEFVYPVPMRAPPTVTLNQVGLYNAKNLGVNSVSATRIRLQAQSASEATSYFVTHVYLSAEI</sequence>